<evidence type="ECO:0000313" key="7">
    <source>
        <dbReference type="EMBL" id="ERK40521.1"/>
    </source>
</evidence>
<comment type="caution">
    <text evidence="7">The sequence shown here is derived from an EMBL/GenBank/DDBJ whole genome shotgun (WGS) entry which is preliminary data.</text>
</comment>
<dbReference type="PATRIC" id="fig|1115809.3.peg.38"/>
<dbReference type="PRINTS" id="PR00032">
    <property type="entry name" value="HTHARAC"/>
</dbReference>
<dbReference type="GO" id="GO:0009228">
    <property type="term" value="P:thiamine biosynthetic process"/>
    <property type="evidence" value="ECO:0007669"/>
    <property type="project" value="InterPro"/>
</dbReference>
<evidence type="ECO:0000256" key="2">
    <source>
        <dbReference type="ARBA" id="ARBA00012135"/>
    </source>
</evidence>
<dbReference type="AlphaFoldDB" id="U2P8S1"/>
<dbReference type="EC" id="2.7.1.49" evidence="2"/>
<sequence>MDLTAFLLNIYISTIRILILCMKQLVPILSITGSDCSGSVGVQADVKTISDMGGYPLTAITAITVQSRKALEDVAYLPTALVVKQVRSVVEEAHPAVVKVGLLGGGDMISALRHEIIGCKHIVLDPGIISSGGRRLVGDEALAALQADLVPEASLLMLKCKEAEVILKESILSDEDMLNAARRLHDMGAQWVLLRGGSHVKGQLTALLYGENKGRFFTSYNTEGWQRHGVGGALSTAIATRLGLGDDMETAIDKAHEYIHSQIVYAVSPEDKCLRPSDLYNRFLSLIAEHYQEAHDVGFYADRLCITSRYLSQVTDKVVGKTPKHVIADYVMSEAKVLLNSSRLTVQEIADKLGFSSQALFGRFFKSQEGCSPSAYRTTL</sequence>
<keyword evidence="3" id="KW-0805">Transcription regulation</keyword>
<dbReference type="PROSITE" id="PS01124">
    <property type="entry name" value="HTH_ARAC_FAMILY_2"/>
    <property type="match status" value="1"/>
</dbReference>
<dbReference type="InterPro" id="IPR018060">
    <property type="entry name" value="HTH_AraC"/>
</dbReference>
<keyword evidence="4" id="KW-0238">DNA-binding</keyword>
<dbReference type="SUPFAM" id="SSF53613">
    <property type="entry name" value="Ribokinase-like"/>
    <property type="match status" value="1"/>
</dbReference>
<dbReference type="GO" id="GO:0043565">
    <property type="term" value="F:sequence-specific DNA binding"/>
    <property type="evidence" value="ECO:0007669"/>
    <property type="project" value="InterPro"/>
</dbReference>
<evidence type="ECO:0000256" key="3">
    <source>
        <dbReference type="ARBA" id="ARBA00023015"/>
    </source>
</evidence>
<dbReference type="InterPro" id="IPR029056">
    <property type="entry name" value="Ribokinase-like"/>
</dbReference>
<gene>
    <name evidence="7" type="ORF">HMPREF9135_1259</name>
</gene>
<accession>U2P8S1</accession>
<dbReference type="Gene3D" id="1.10.10.60">
    <property type="entry name" value="Homeodomain-like"/>
    <property type="match status" value="1"/>
</dbReference>
<evidence type="ECO:0000256" key="4">
    <source>
        <dbReference type="ARBA" id="ARBA00023125"/>
    </source>
</evidence>
<dbReference type="InterPro" id="IPR013749">
    <property type="entry name" value="PM/HMP-P_kinase-1"/>
</dbReference>
<dbReference type="Proteomes" id="UP000016648">
    <property type="component" value="Unassembled WGS sequence"/>
</dbReference>
<evidence type="ECO:0000256" key="5">
    <source>
        <dbReference type="ARBA" id="ARBA00023163"/>
    </source>
</evidence>
<dbReference type="SUPFAM" id="SSF46689">
    <property type="entry name" value="Homeodomain-like"/>
    <property type="match status" value="1"/>
</dbReference>
<organism evidence="7 8">
    <name type="scientific">Segatella baroniae F0067</name>
    <dbReference type="NCBI Taxonomy" id="1115809"/>
    <lineage>
        <taxon>Bacteria</taxon>
        <taxon>Pseudomonadati</taxon>
        <taxon>Bacteroidota</taxon>
        <taxon>Bacteroidia</taxon>
        <taxon>Bacteroidales</taxon>
        <taxon>Prevotellaceae</taxon>
        <taxon>Segatella</taxon>
    </lineage>
</organism>
<evidence type="ECO:0000256" key="1">
    <source>
        <dbReference type="ARBA" id="ARBA00004948"/>
    </source>
</evidence>
<feature type="domain" description="HTH araC/xylS-type" evidence="6">
    <location>
        <begin position="281"/>
        <end position="379"/>
    </location>
</feature>
<name>U2P8S1_9BACT</name>
<dbReference type="PANTHER" id="PTHR20858">
    <property type="entry name" value="PHOSPHOMETHYLPYRIMIDINE KINASE"/>
    <property type="match status" value="1"/>
</dbReference>
<dbReference type="InterPro" id="IPR004399">
    <property type="entry name" value="HMP/HMP-P_kinase_dom"/>
</dbReference>
<dbReference type="GO" id="GO:0008972">
    <property type="term" value="F:phosphomethylpyrimidine kinase activity"/>
    <property type="evidence" value="ECO:0007669"/>
    <property type="project" value="InterPro"/>
</dbReference>
<evidence type="ECO:0000259" key="6">
    <source>
        <dbReference type="PROSITE" id="PS01124"/>
    </source>
</evidence>
<proteinExistence type="predicted"/>
<dbReference type="Pfam" id="PF08543">
    <property type="entry name" value="Phos_pyr_kin"/>
    <property type="match status" value="1"/>
</dbReference>
<comment type="pathway">
    <text evidence="1">Cofactor biosynthesis; thiamine diphosphate biosynthesis.</text>
</comment>
<dbReference type="GO" id="GO:0005829">
    <property type="term" value="C:cytosol"/>
    <property type="evidence" value="ECO:0007669"/>
    <property type="project" value="TreeGrafter"/>
</dbReference>
<keyword evidence="7" id="KW-0418">Kinase</keyword>
<dbReference type="SMART" id="SM00342">
    <property type="entry name" value="HTH_ARAC"/>
    <property type="match status" value="1"/>
</dbReference>
<dbReference type="Gene3D" id="3.40.1190.20">
    <property type="match status" value="1"/>
</dbReference>
<keyword evidence="8" id="KW-1185">Reference proteome</keyword>
<dbReference type="GO" id="GO:0008902">
    <property type="term" value="F:hydroxymethylpyrimidine kinase activity"/>
    <property type="evidence" value="ECO:0007669"/>
    <property type="project" value="UniProtKB-EC"/>
</dbReference>
<reference evidence="7 8" key="1">
    <citation type="submission" date="2013-08" db="EMBL/GenBank/DDBJ databases">
        <authorList>
            <person name="Durkin A.S."/>
            <person name="Haft D.R."/>
            <person name="McCorrison J."/>
            <person name="Torralba M."/>
            <person name="Gillis M."/>
            <person name="Haft D.H."/>
            <person name="Methe B."/>
            <person name="Sutton G."/>
            <person name="Nelson K.E."/>
        </authorList>
    </citation>
    <scope>NUCLEOTIDE SEQUENCE [LARGE SCALE GENOMIC DNA]</scope>
    <source>
        <strain evidence="7 8">F0067</strain>
    </source>
</reference>
<dbReference type="CDD" id="cd01169">
    <property type="entry name" value="HMPP_kinase"/>
    <property type="match status" value="1"/>
</dbReference>
<keyword evidence="5" id="KW-0804">Transcription</keyword>
<dbReference type="PANTHER" id="PTHR20858:SF17">
    <property type="entry name" value="HYDROXYMETHYLPYRIMIDINE_PHOSPHOMETHYLPYRIMIDINE KINASE THI20-RELATED"/>
    <property type="match status" value="1"/>
</dbReference>
<dbReference type="EMBL" id="AWEY01000004">
    <property type="protein sequence ID" value="ERK40521.1"/>
    <property type="molecule type" value="Genomic_DNA"/>
</dbReference>
<dbReference type="InterPro" id="IPR020449">
    <property type="entry name" value="Tscrpt_reg_AraC-type_HTH"/>
</dbReference>
<keyword evidence="7" id="KW-0808">Transferase</keyword>
<evidence type="ECO:0000313" key="8">
    <source>
        <dbReference type="Proteomes" id="UP000016648"/>
    </source>
</evidence>
<dbReference type="InterPro" id="IPR009057">
    <property type="entry name" value="Homeodomain-like_sf"/>
</dbReference>
<dbReference type="GO" id="GO:0003700">
    <property type="term" value="F:DNA-binding transcription factor activity"/>
    <property type="evidence" value="ECO:0007669"/>
    <property type="project" value="InterPro"/>
</dbReference>
<protein>
    <recommendedName>
        <fullName evidence="2">hydroxymethylpyrimidine kinase</fullName>
        <ecNumber evidence="2">2.7.1.49</ecNumber>
    </recommendedName>
</protein>
<dbReference type="Pfam" id="PF12833">
    <property type="entry name" value="HTH_18"/>
    <property type="match status" value="1"/>
</dbReference>